<accession>A0ABZ1DVF7</accession>
<feature type="short sequence motif" description="Histidine triad motif" evidence="1">
    <location>
        <begin position="104"/>
        <end position="108"/>
    </location>
</feature>
<dbReference type="PROSITE" id="PS51084">
    <property type="entry name" value="HIT_2"/>
    <property type="match status" value="1"/>
</dbReference>
<dbReference type="InterPro" id="IPR001310">
    <property type="entry name" value="Histidine_triad_HIT"/>
</dbReference>
<reference evidence="3 4" key="1">
    <citation type="submission" date="2023-09" db="EMBL/GenBank/DDBJ databases">
        <title>Thioclava shenzhenensis sp. nov., a multidrug resistant bacteria-antagonizing species isolated from coastal seawater.</title>
        <authorList>
            <person name="Long M."/>
        </authorList>
    </citation>
    <scope>NUCLEOTIDE SEQUENCE [LARGE SCALE GENOMIC DNA]</scope>
    <source>
        <strain evidence="3 4">FTW29</strain>
    </source>
</reference>
<dbReference type="PRINTS" id="PR00332">
    <property type="entry name" value="HISTRIAD"/>
</dbReference>
<evidence type="ECO:0000259" key="2">
    <source>
        <dbReference type="PROSITE" id="PS51084"/>
    </source>
</evidence>
<proteinExistence type="predicted"/>
<sequence length="121" mass="13398">MPYSYDSENIFAKILRGDIPNATVLETEFTLAFKDITPKAPDHVLVIPKGAYVNYDDFCQNASDPEILDFMRACGQICKDLGVEEKGFRAITNAGEHGCQEVPHFHMHILAGKVMGPLLAD</sequence>
<dbReference type="Proteomes" id="UP001623290">
    <property type="component" value="Chromosome"/>
</dbReference>
<keyword evidence="4" id="KW-1185">Reference proteome</keyword>
<evidence type="ECO:0000313" key="4">
    <source>
        <dbReference type="Proteomes" id="UP001623290"/>
    </source>
</evidence>
<protein>
    <submittedName>
        <fullName evidence="3">HIT domain-containing protein</fullName>
    </submittedName>
</protein>
<dbReference type="PROSITE" id="PS00892">
    <property type="entry name" value="HIT_1"/>
    <property type="match status" value="1"/>
</dbReference>
<dbReference type="EMBL" id="CP135443">
    <property type="protein sequence ID" value="WRY32734.1"/>
    <property type="molecule type" value="Genomic_DNA"/>
</dbReference>
<evidence type="ECO:0000313" key="3">
    <source>
        <dbReference type="EMBL" id="WRY32734.1"/>
    </source>
</evidence>
<evidence type="ECO:0000256" key="1">
    <source>
        <dbReference type="PROSITE-ProRule" id="PRU00464"/>
    </source>
</evidence>
<dbReference type="InterPro" id="IPR011146">
    <property type="entry name" value="HIT-like"/>
</dbReference>
<dbReference type="InterPro" id="IPR019808">
    <property type="entry name" value="Histidine_triad_CS"/>
</dbReference>
<dbReference type="SUPFAM" id="SSF54197">
    <property type="entry name" value="HIT-like"/>
    <property type="match status" value="1"/>
</dbReference>
<dbReference type="RefSeq" id="WP_339109057.1">
    <property type="nucleotide sequence ID" value="NZ_CP135443.1"/>
</dbReference>
<name>A0ABZ1DVF7_9RHOB</name>
<organism evidence="3 4">
    <name type="scientific">Thioclava litoralis</name>
    <dbReference type="NCBI Taxonomy" id="3076557"/>
    <lineage>
        <taxon>Bacteria</taxon>
        <taxon>Pseudomonadati</taxon>
        <taxon>Pseudomonadota</taxon>
        <taxon>Alphaproteobacteria</taxon>
        <taxon>Rhodobacterales</taxon>
        <taxon>Paracoccaceae</taxon>
        <taxon>Thioclava</taxon>
    </lineage>
</organism>
<dbReference type="InterPro" id="IPR036265">
    <property type="entry name" value="HIT-like_sf"/>
</dbReference>
<feature type="domain" description="HIT" evidence="2">
    <location>
        <begin position="10"/>
        <end position="121"/>
    </location>
</feature>
<dbReference type="Gene3D" id="3.30.428.10">
    <property type="entry name" value="HIT-like"/>
    <property type="match status" value="1"/>
</dbReference>
<gene>
    <name evidence="3" type="ORF">RPE78_08395</name>
</gene>
<dbReference type="PANTHER" id="PTHR23089">
    <property type="entry name" value="HISTIDINE TRIAD HIT PROTEIN"/>
    <property type="match status" value="1"/>
</dbReference>
<dbReference type="Pfam" id="PF01230">
    <property type="entry name" value="HIT"/>
    <property type="match status" value="1"/>
</dbReference>